<dbReference type="RefSeq" id="WP_003609611.1">
    <property type="nucleotide sequence ID" value="NZ_ADVE02000001.1"/>
</dbReference>
<dbReference type="EMBL" id="CP023737">
    <property type="protein sequence ID" value="ATQ69854.1"/>
    <property type="molecule type" value="Genomic_DNA"/>
</dbReference>
<dbReference type="AlphaFoldDB" id="A0A2D2D4H3"/>
<feature type="domain" description="Flagellar hook protein FlgE D2" evidence="9">
    <location>
        <begin position="178"/>
        <end position="293"/>
    </location>
</feature>
<dbReference type="PANTHER" id="PTHR30435:SF1">
    <property type="entry name" value="FLAGELLAR HOOK PROTEIN FLGE"/>
    <property type="match status" value="1"/>
</dbReference>
<feature type="signal peptide" evidence="6">
    <location>
        <begin position="1"/>
        <end position="20"/>
    </location>
</feature>
<dbReference type="Proteomes" id="UP000230709">
    <property type="component" value="Chromosome"/>
</dbReference>
<keyword evidence="6" id="KW-0732">Signal</keyword>
<gene>
    <name evidence="11" type="ORF">CQW49_19680</name>
</gene>
<name>A0A2D2D4H3_METT3</name>
<dbReference type="InterPro" id="IPR001444">
    <property type="entry name" value="Flag_bb_rod_N"/>
</dbReference>
<feature type="domain" description="Flagellar hook protein FlgE/F/G-like D1" evidence="10">
    <location>
        <begin position="84"/>
        <end position="136"/>
    </location>
</feature>
<reference evidence="12" key="1">
    <citation type="submission" date="2017-10" db="EMBL/GenBank/DDBJ databases">
        <title>Completed PacBio SMRT sequence of Methylosinus trichosporium OB3b reveals presence of a third large plasmid.</title>
        <authorList>
            <person name="Charles T.C."/>
            <person name="Lynch M.D.J."/>
            <person name="Heil J.R."/>
            <person name="Cheng J."/>
        </authorList>
    </citation>
    <scope>NUCLEOTIDE SEQUENCE [LARGE SCALE GENOMIC DNA]</scope>
    <source>
        <strain evidence="12">OB3b</strain>
    </source>
</reference>
<comment type="similarity">
    <text evidence="2 5">Belongs to the flagella basal body rod proteins family.</text>
</comment>
<dbReference type="InterPro" id="IPR037058">
    <property type="entry name" value="Falgellar_hook_FlgE_sf"/>
</dbReference>
<feature type="domain" description="Flagellar basal-body/hook protein C-terminal" evidence="8">
    <location>
        <begin position="367"/>
        <end position="412"/>
    </location>
</feature>
<keyword evidence="11" id="KW-0969">Cilium</keyword>
<organism evidence="11 12">
    <name type="scientific">Methylosinus trichosporium (strain ATCC 35070 / NCIMB 11131 / UNIQEM 75 / OB3b)</name>
    <dbReference type="NCBI Taxonomy" id="595536"/>
    <lineage>
        <taxon>Bacteria</taxon>
        <taxon>Pseudomonadati</taxon>
        <taxon>Pseudomonadota</taxon>
        <taxon>Alphaproteobacteria</taxon>
        <taxon>Hyphomicrobiales</taxon>
        <taxon>Methylocystaceae</taxon>
        <taxon>Methylosinus</taxon>
    </lineage>
</organism>
<dbReference type="GO" id="GO:0005829">
    <property type="term" value="C:cytosol"/>
    <property type="evidence" value="ECO:0007669"/>
    <property type="project" value="TreeGrafter"/>
</dbReference>
<feature type="domain" description="Flagellar basal body rod protein N-terminal" evidence="7">
    <location>
        <begin position="7"/>
        <end position="37"/>
    </location>
</feature>
<evidence type="ECO:0000259" key="9">
    <source>
        <dbReference type="Pfam" id="PF07559"/>
    </source>
</evidence>
<dbReference type="InterPro" id="IPR011491">
    <property type="entry name" value="FlgE_D2"/>
</dbReference>
<dbReference type="InterPro" id="IPR053967">
    <property type="entry name" value="LlgE_F_G-like_D1"/>
</dbReference>
<evidence type="ECO:0000256" key="5">
    <source>
        <dbReference type="RuleBase" id="RU362116"/>
    </source>
</evidence>
<evidence type="ECO:0000313" key="11">
    <source>
        <dbReference type="EMBL" id="ATQ69854.1"/>
    </source>
</evidence>
<dbReference type="STRING" id="595536.GCA_000178815_01257"/>
<dbReference type="SUPFAM" id="SSF117143">
    <property type="entry name" value="Flagellar hook protein flgE"/>
    <property type="match status" value="1"/>
</dbReference>
<feature type="chain" id="PRO_5013951370" description="Flagellar hook protein FlgE" evidence="6">
    <location>
        <begin position="21"/>
        <end position="413"/>
    </location>
</feature>
<comment type="subcellular location">
    <subcellularLocation>
        <location evidence="1 5">Bacterial flagellum basal body</location>
    </subcellularLocation>
</comment>
<evidence type="ECO:0000313" key="12">
    <source>
        <dbReference type="Proteomes" id="UP000230709"/>
    </source>
</evidence>
<dbReference type="GO" id="GO:0009425">
    <property type="term" value="C:bacterial-type flagellum basal body"/>
    <property type="evidence" value="ECO:0007669"/>
    <property type="project" value="UniProtKB-SubCell"/>
</dbReference>
<dbReference type="InterPro" id="IPR010930">
    <property type="entry name" value="Flg_bb/hook_C_dom"/>
</dbReference>
<keyword evidence="12" id="KW-1185">Reference proteome</keyword>
<keyword evidence="11" id="KW-0966">Cell projection</keyword>
<evidence type="ECO:0000256" key="3">
    <source>
        <dbReference type="ARBA" id="ARBA00019015"/>
    </source>
</evidence>
<dbReference type="Pfam" id="PF22692">
    <property type="entry name" value="LlgE_F_G_D1"/>
    <property type="match status" value="1"/>
</dbReference>
<accession>A0A2D2D4H3</accession>
<dbReference type="PANTHER" id="PTHR30435">
    <property type="entry name" value="FLAGELLAR PROTEIN"/>
    <property type="match status" value="1"/>
</dbReference>
<sequence length="413" mass="41872">MTATALFNTSVMGMAAQASALGAVSQNIANSGTVGYKDATTQFSTVLSSVQNGSDPAGGVTAQTGVAVTAQGNTQQTSSTTDLAIQGSGFFVVSDSSGNTLLTRAGSFEPDSEGRLVNKAGYYLMGYSADDANSPSDIAGLQTVHVAIGSLIATPSTEGSLTANLQQGADVVDSSALPSTNDASATYTSKTSVTAYDNYGNSVKLDVYFSKTADNEWEMAVYDSSKADSSSGGFPYSEGPLTTQSLSFDSNGALTSGSPTTIDVPNGQTLTLDLSGMTQLGSSFSVSDPTINGNAAQAVASVNVDSDGTLNYVLTGGQTVPAYKIPLANVSSPSGLQSVSGNAFATNASSGTAYVGLPGTGSFGDIQSKSLESSTVDLATQLSNMIVAQRSYTANSQVFQVASEVMQVLNNLK</sequence>
<evidence type="ECO:0000259" key="8">
    <source>
        <dbReference type="Pfam" id="PF06429"/>
    </source>
</evidence>
<evidence type="ECO:0000256" key="1">
    <source>
        <dbReference type="ARBA" id="ARBA00004117"/>
    </source>
</evidence>
<evidence type="ECO:0000256" key="2">
    <source>
        <dbReference type="ARBA" id="ARBA00009677"/>
    </source>
</evidence>
<dbReference type="KEGG" id="mtw:CQW49_19680"/>
<dbReference type="Pfam" id="PF00460">
    <property type="entry name" value="Flg_bb_rod"/>
    <property type="match status" value="1"/>
</dbReference>
<dbReference type="NCBIfam" id="TIGR03506">
    <property type="entry name" value="FlgEFG_subfam"/>
    <property type="match status" value="1"/>
</dbReference>
<evidence type="ECO:0000256" key="4">
    <source>
        <dbReference type="ARBA" id="ARBA00023143"/>
    </source>
</evidence>
<dbReference type="GO" id="GO:0009424">
    <property type="term" value="C:bacterial-type flagellum hook"/>
    <property type="evidence" value="ECO:0007669"/>
    <property type="project" value="TreeGrafter"/>
</dbReference>
<dbReference type="InterPro" id="IPR037925">
    <property type="entry name" value="FlgE/F/G-like"/>
</dbReference>
<proteinExistence type="inferred from homology"/>
<comment type="function">
    <text evidence="5">A flexible structure which links the flagellar filament to the drive apparatus in the basal body.</text>
</comment>
<dbReference type="Pfam" id="PF07559">
    <property type="entry name" value="FlgE_D2"/>
    <property type="match status" value="1"/>
</dbReference>
<dbReference type="Gene3D" id="2.60.98.20">
    <property type="entry name" value="Flagellar hook protein FlgE"/>
    <property type="match status" value="1"/>
</dbReference>
<dbReference type="InterPro" id="IPR020013">
    <property type="entry name" value="Flagellar_FlgE/F/G"/>
</dbReference>
<dbReference type="Pfam" id="PF06429">
    <property type="entry name" value="Flg_bbr_C"/>
    <property type="match status" value="1"/>
</dbReference>
<keyword evidence="4 5" id="KW-0975">Bacterial flagellum</keyword>
<evidence type="ECO:0000259" key="10">
    <source>
        <dbReference type="Pfam" id="PF22692"/>
    </source>
</evidence>
<keyword evidence="11" id="KW-0282">Flagellum</keyword>
<evidence type="ECO:0000259" key="7">
    <source>
        <dbReference type="Pfam" id="PF00460"/>
    </source>
</evidence>
<evidence type="ECO:0000256" key="6">
    <source>
        <dbReference type="SAM" id="SignalP"/>
    </source>
</evidence>
<dbReference type="GO" id="GO:0071978">
    <property type="term" value="P:bacterial-type flagellum-dependent swarming motility"/>
    <property type="evidence" value="ECO:0007669"/>
    <property type="project" value="TreeGrafter"/>
</dbReference>
<protein>
    <recommendedName>
        <fullName evidence="3 5">Flagellar hook protein FlgE</fullName>
    </recommendedName>
</protein>